<dbReference type="GO" id="GO:0004401">
    <property type="term" value="F:histidinol-phosphatase activity"/>
    <property type="evidence" value="ECO:0007669"/>
    <property type="project" value="UniProtKB-UniRule"/>
</dbReference>
<dbReference type="Gene3D" id="3.40.190.80">
    <property type="match status" value="1"/>
</dbReference>
<comment type="function">
    <text evidence="12">Catalyzes the dephosphorylation of histidinol-phosphate to histidinol, the direct precursor of histidine.</text>
</comment>
<dbReference type="GO" id="GO:0046872">
    <property type="term" value="F:metal ion binding"/>
    <property type="evidence" value="ECO:0007669"/>
    <property type="project" value="UniProtKB-KW"/>
</dbReference>
<dbReference type="InterPro" id="IPR011809">
    <property type="entry name" value="His_9_proposed"/>
</dbReference>
<feature type="binding site" evidence="14">
    <location>
        <position position="210"/>
    </location>
    <ligand>
        <name>Mg(2+)</name>
        <dbReference type="ChEBI" id="CHEBI:18420"/>
        <label>1</label>
        <note>catalytic</note>
    </ligand>
</feature>
<gene>
    <name evidence="15" type="ORF">CZ674_04975</name>
</gene>
<feature type="binding site" evidence="14">
    <location>
        <position position="67"/>
    </location>
    <ligand>
        <name>Mg(2+)</name>
        <dbReference type="ChEBI" id="CHEBI:18420"/>
        <label>1</label>
        <note>catalytic</note>
    </ligand>
</feature>
<keyword evidence="8 15" id="KW-0378">Hydrolase</keyword>
<dbReference type="FunFam" id="3.30.540.10:FF:000003">
    <property type="entry name" value="Inositol-1-monophosphatase"/>
    <property type="match status" value="1"/>
</dbReference>
<dbReference type="GO" id="GO:0008934">
    <property type="term" value="F:inositol monophosphate 1-phosphatase activity"/>
    <property type="evidence" value="ECO:0007669"/>
    <property type="project" value="TreeGrafter"/>
</dbReference>
<evidence type="ECO:0000313" key="15">
    <source>
        <dbReference type="EMBL" id="SJM56436.1"/>
    </source>
</evidence>
<keyword evidence="9 14" id="KW-0460">Magnesium</keyword>
<dbReference type="GeneID" id="303172560"/>
<reference evidence="15 16" key="1">
    <citation type="submission" date="2017-02" db="EMBL/GenBank/DDBJ databases">
        <authorList>
            <person name="Peterson S.W."/>
        </authorList>
    </citation>
    <scope>NUCLEOTIDE SEQUENCE [LARGE SCALE GENOMIC DNA]</scope>
    <source>
        <strain evidence="15 16">LMG 22410</strain>
    </source>
</reference>
<keyword evidence="16" id="KW-1185">Reference proteome</keyword>
<evidence type="ECO:0000256" key="1">
    <source>
        <dbReference type="ARBA" id="ARBA00001946"/>
    </source>
</evidence>
<evidence type="ECO:0000313" key="16">
    <source>
        <dbReference type="Proteomes" id="UP000195787"/>
    </source>
</evidence>
<evidence type="ECO:0000256" key="6">
    <source>
        <dbReference type="ARBA" id="ARBA00022605"/>
    </source>
</evidence>
<dbReference type="GO" id="GO:0000105">
    <property type="term" value="P:L-histidine biosynthetic process"/>
    <property type="evidence" value="ECO:0007669"/>
    <property type="project" value="UniProtKB-UniRule"/>
</dbReference>
<dbReference type="PRINTS" id="PR00377">
    <property type="entry name" value="IMPHPHTASES"/>
</dbReference>
<protein>
    <recommendedName>
        <fullName evidence="5 13">Histidinol-phosphatase</fullName>
        <ecNumber evidence="4 13">3.1.3.15</ecNumber>
    </recommendedName>
</protein>
<keyword evidence="10" id="KW-0368">Histidine biosynthesis</keyword>
<evidence type="ECO:0000256" key="11">
    <source>
        <dbReference type="ARBA" id="ARBA00049158"/>
    </source>
</evidence>
<feature type="binding site" evidence="14">
    <location>
        <position position="85"/>
    </location>
    <ligand>
        <name>Mg(2+)</name>
        <dbReference type="ChEBI" id="CHEBI:18420"/>
        <label>1</label>
        <note>catalytic</note>
    </ligand>
</feature>
<dbReference type="GO" id="GO:0007165">
    <property type="term" value="P:signal transduction"/>
    <property type="evidence" value="ECO:0007669"/>
    <property type="project" value="TreeGrafter"/>
</dbReference>
<evidence type="ECO:0000256" key="12">
    <source>
        <dbReference type="ARBA" id="ARBA00053547"/>
    </source>
</evidence>
<dbReference type="Pfam" id="PF00459">
    <property type="entry name" value="Inositol_P"/>
    <property type="match status" value="1"/>
</dbReference>
<name>A0A1R4FKL9_9MICO</name>
<evidence type="ECO:0000256" key="14">
    <source>
        <dbReference type="PIRSR" id="PIRSR600760-2"/>
    </source>
</evidence>
<sequence>MHDDDLALALELADTADSISMRYFQEQDLRHEKKPDGTFVTEGDQEVERAIRALISQRRPDDSILGEEFGTEGDSRRQWIIDPIDGTAHFMRGAPVWATLIALAIDGRPVVGVCSSPAFGKRWWAAEGGGAWTNPDSPERLEVSRVASLEDSAISYNSVQGWDLVGRLDALIDLQRHVWRARSYGDAWSYMLLAEGSVDAVAEFDLKPYDMAALVPIVTEAGGTFTSAEGRPGPWHGSAVATNSLLHDELLQRIQGDNHA</sequence>
<dbReference type="SUPFAM" id="SSF56655">
    <property type="entry name" value="Carbohydrate phosphatase"/>
    <property type="match status" value="1"/>
</dbReference>
<dbReference type="OrthoDB" id="9772456at2"/>
<dbReference type="EC" id="3.1.3.15" evidence="4 13"/>
<dbReference type="PANTHER" id="PTHR20854:SF4">
    <property type="entry name" value="INOSITOL-1-MONOPHOSPHATASE-RELATED"/>
    <property type="match status" value="1"/>
</dbReference>
<dbReference type="EMBL" id="FUHU01000026">
    <property type="protein sequence ID" value="SJM56436.1"/>
    <property type="molecule type" value="Genomic_DNA"/>
</dbReference>
<feature type="binding site" evidence="14">
    <location>
        <position position="82"/>
    </location>
    <ligand>
        <name>Mg(2+)</name>
        <dbReference type="ChEBI" id="CHEBI:18420"/>
        <label>1</label>
        <note>catalytic</note>
    </ligand>
</feature>
<evidence type="ECO:0000256" key="8">
    <source>
        <dbReference type="ARBA" id="ARBA00022801"/>
    </source>
</evidence>
<keyword evidence="6" id="KW-0028">Amino-acid biosynthesis</keyword>
<evidence type="ECO:0000256" key="9">
    <source>
        <dbReference type="ARBA" id="ARBA00022842"/>
    </source>
</evidence>
<evidence type="ECO:0000256" key="2">
    <source>
        <dbReference type="ARBA" id="ARBA00004970"/>
    </source>
</evidence>
<comment type="pathway">
    <text evidence="2">Amino-acid biosynthesis; L-histidine biosynthesis; L-histidine from 5-phospho-alpha-D-ribose 1-diphosphate: step 8/9.</text>
</comment>
<dbReference type="RefSeq" id="WP_086991448.1">
    <property type="nucleotide sequence ID" value="NZ_FUHU01000026.1"/>
</dbReference>
<keyword evidence="7 14" id="KW-0479">Metal-binding</keyword>
<dbReference type="AlphaFoldDB" id="A0A1R4FKL9"/>
<evidence type="ECO:0000256" key="5">
    <source>
        <dbReference type="ARBA" id="ARBA00021697"/>
    </source>
</evidence>
<organism evidence="15 16">
    <name type="scientific">Agrococcus casei LMG 22410</name>
    <dbReference type="NCBI Taxonomy" id="1255656"/>
    <lineage>
        <taxon>Bacteria</taxon>
        <taxon>Bacillati</taxon>
        <taxon>Actinomycetota</taxon>
        <taxon>Actinomycetes</taxon>
        <taxon>Micrococcales</taxon>
        <taxon>Microbacteriaceae</taxon>
        <taxon>Agrococcus</taxon>
    </lineage>
</organism>
<feature type="binding site" evidence="14">
    <location>
        <position position="84"/>
    </location>
    <ligand>
        <name>Mg(2+)</name>
        <dbReference type="ChEBI" id="CHEBI:18420"/>
        <label>1</label>
        <note>catalytic</note>
    </ligand>
</feature>
<comment type="catalytic activity">
    <reaction evidence="11">
        <text>L-histidinol phosphate + H2O = L-histidinol + phosphate</text>
        <dbReference type="Rhea" id="RHEA:14465"/>
        <dbReference type="ChEBI" id="CHEBI:15377"/>
        <dbReference type="ChEBI" id="CHEBI:43474"/>
        <dbReference type="ChEBI" id="CHEBI:57699"/>
        <dbReference type="ChEBI" id="CHEBI:57980"/>
        <dbReference type="EC" id="3.1.3.15"/>
    </reaction>
</comment>
<proteinExistence type="inferred from homology"/>
<dbReference type="GO" id="GO:0006020">
    <property type="term" value="P:inositol metabolic process"/>
    <property type="evidence" value="ECO:0007669"/>
    <property type="project" value="TreeGrafter"/>
</dbReference>
<dbReference type="InterPro" id="IPR000760">
    <property type="entry name" value="Inositol_monophosphatase-like"/>
</dbReference>
<comment type="cofactor">
    <cofactor evidence="1 14">
        <name>Mg(2+)</name>
        <dbReference type="ChEBI" id="CHEBI:18420"/>
    </cofactor>
</comment>
<dbReference type="Proteomes" id="UP000195787">
    <property type="component" value="Unassembled WGS sequence"/>
</dbReference>
<dbReference type="Gene3D" id="3.30.540.10">
    <property type="entry name" value="Fructose-1,6-Bisphosphatase, subunit A, domain 1"/>
    <property type="match status" value="1"/>
</dbReference>
<dbReference type="PANTHER" id="PTHR20854">
    <property type="entry name" value="INOSITOL MONOPHOSPHATASE"/>
    <property type="match status" value="1"/>
</dbReference>
<dbReference type="NCBIfam" id="TIGR02067">
    <property type="entry name" value="his_9_HisN"/>
    <property type="match status" value="1"/>
</dbReference>
<dbReference type="PROSITE" id="PS00629">
    <property type="entry name" value="IMP_1"/>
    <property type="match status" value="1"/>
</dbReference>
<evidence type="ECO:0000256" key="13">
    <source>
        <dbReference type="NCBIfam" id="TIGR02067"/>
    </source>
</evidence>
<evidence type="ECO:0000256" key="7">
    <source>
        <dbReference type="ARBA" id="ARBA00022723"/>
    </source>
</evidence>
<dbReference type="InterPro" id="IPR020583">
    <property type="entry name" value="Inositol_monoP_metal-BS"/>
</dbReference>
<dbReference type="UniPathway" id="UPA00031">
    <property type="reaction ID" value="UER00013"/>
</dbReference>
<evidence type="ECO:0000256" key="4">
    <source>
        <dbReference type="ARBA" id="ARBA00013085"/>
    </source>
</evidence>
<evidence type="ECO:0000256" key="3">
    <source>
        <dbReference type="ARBA" id="ARBA00009759"/>
    </source>
</evidence>
<comment type="similarity">
    <text evidence="3">Belongs to the inositol monophosphatase superfamily.</text>
</comment>
<accession>A0A1R4FKL9</accession>
<dbReference type="CDD" id="cd01641">
    <property type="entry name" value="Bacterial_IMPase_like_1"/>
    <property type="match status" value="1"/>
</dbReference>
<evidence type="ECO:0000256" key="10">
    <source>
        <dbReference type="ARBA" id="ARBA00023102"/>
    </source>
</evidence>